<feature type="compositionally biased region" description="Basic residues" evidence="2">
    <location>
        <begin position="560"/>
        <end position="570"/>
    </location>
</feature>
<name>A0ABR3WW37_9PEZI</name>
<dbReference type="Proteomes" id="UP001583177">
    <property type="component" value="Unassembled WGS sequence"/>
</dbReference>
<feature type="compositionally biased region" description="Basic residues" evidence="2">
    <location>
        <begin position="1"/>
        <end position="11"/>
    </location>
</feature>
<evidence type="ECO:0000256" key="1">
    <source>
        <dbReference type="SAM" id="Coils"/>
    </source>
</evidence>
<proteinExistence type="predicted"/>
<gene>
    <name evidence="3" type="ORF">Daus18300_006165</name>
</gene>
<keyword evidence="1" id="KW-0175">Coiled coil</keyword>
<keyword evidence="4" id="KW-1185">Reference proteome</keyword>
<feature type="compositionally biased region" description="Basic and acidic residues" evidence="2">
    <location>
        <begin position="49"/>
        <end position="60"/>
    </location>
</feature>
<feature type="compositionally biased region" description="Pro residues" evidence="2">
    <location>
        <begin position="146"/>
        <end position="157"/>
    </location>
</feature>
<feature type="compositionally biased region" description="Low complexity" evidence="2">
    <location>
        <begin position="12"/>
        <end position="23"/>
    </location>
</feature>
<evidence type="ECO:0000256" key="2">
    <source>
        <dbReference type="SAM" id="MobiDB-lite"/>
    </source>
</evidence>
<reference evidence="3 4" key="1">
    <citation type="journal article" date="2024" name="IMA Fungus">
        <title>IMA Genome - F19 : A genome assembly and annotation guide to empower mycologists, including annotated draft genome sequences of Ceratocystis pirilliformis, Diaporthe australafricana, Fusarium ophioides, Paecilomyces lecythidis, and Sporothrix stenoceras.</title>
        <authorList>
            <person name="Aylward J."/>
            <person name="Wilson A.M."/>
            <person name="Visagie C.M."/>
            <person name="Spraker J."/>
            <person name="Barnes I."/>
            <person name="Buitendag C."/>
            <person name="Ceriani C."/>
            <person name="Del Mar Angel L."/>
            <person name="du Plessis D."/>
            <person name="Fuchs T."/>
            <person name="Gasser K."/>
            <person name="Kramer D."/>
            <person name="Li W."/>
            <person name="Munsamy K."/>
            <person name="Piso A."/>
            <person name="Price J.L."/>
            <person name="Sonnekus B."/>
            <person name="Thomas C."/>
            <person name="van der Nest A."/>
            <person name="van Dijk A."/>
            <person name="van Heerden A."/>
            <person name="van Vuuren N."/>
            <person name="Yilmaz N."/>
            <person name="Duong T.A."/>
            <person name="van der Merwe N.A."/>
            <person name="Wingfield M.J."/>
            <person name="Wingfield B.D."/>
        </authorList>
    </citation>
    <scope>NUCLEOTIDE SEQUENCE [LARGE SCALE GENOMIC DNA]</scope>
    <source>
        <strain evidence="3 4">CMW 18300</strain>
    </source>
</reference>
<sequence>MESSAPKRRKTSPTSSVPVESTTPPDPPPQQHPPELRLSSESPARSAVARHETTSRRAEELPASQPDSPDDDADVSNALTAQSEHHSEGDGAASSSASRPPDPTALAHTAPSAGGESQETSGSRSPVRRVGGNTLGAQPARRSPSRPQPRPLPPPAPENEEDLFNPFIGRALQRSPLNTGVIPVVVPQEPELPPTPHHHDPVVSTPPSGIHLTPSKRRRQANVEGRARQNSPSKETSRDGHGPPQKESQKPRIFRVARRGSPIRIVEKELPALQSPKDQSEKPKGDFAPGTHPRRSIRLNPLAGKQRERDVLAQEVAQLEVDLELATRENQAAAQGVSSSADTSDILDLFRRHLLPAQKDQEPDPTTQWLETAMDPIAMLGFNGSTYAFLPPPIIQEKEEPEPPPISHHPLPMSAEEELPYLQVFTPLTFTSKSTTISAPSDQGEPMLKKLTIRVGSASPPGLFVASIDMTVNTRTLAVSSLSVPRLDPAAAGELQPFIERITSSQAPRHSALTRNISVLAWAMSEWYRVALKRAKFWHALEQQLGLEAKDGLPEAVRAMRARKKRKRRGRGEADDAAGGSFESGDSAGGPLDAMLLSKGDLLPHMGRAAMDLSVPCLAEEGAGTASELRVSWGIEFDWTGEARSKLGVGIGVPGKWQASDNRKSIAGIPMLFDRLVQGGEDPLTAVKTVVALLAGEPGS</sequence>
<feature type="region of interest" description="Disordered" evidence="2">
    <location>
        <begin position="1"/>
        <end position="298"/>
    </location>
</feature>
<protein>
    <submittedName>
        <fullName evidence="3">Uncharacterized protein</fullName>
    </submittedName>
</protein>
<feature type="compositionally biased region" description="Polar residues" evidence="2">
    <location>
        <begin position="115"/>
        <end position="124"/>
    </location>
</feature>
<evidence type="ECO:0000313" key="4">
    <source>
        <dbReference type="Proteomes" id="UP001583177"/>
    </source>
</evidence>
<comment type="caution">
    <text evidence="3">The sequence shown here is derived from an EMBL/GenBank/DDBJ whole genome shotgun (WGS) entry which is preliminary data.</text>
</comment>
<organism evidence="3 4">
    <name type="scientific">Diaporthe australafricana</name>
    <dbReference type="NCBI Taxonomy" id="127596"/>
    <lineage>
        <taxon>Eukaryota</taxon>
        <taxon>Fungi</taxon>
        <taxon>Dikarya</taxon>
        <taxon>Ascomycota</taxon>
        <taxon>Pezizomycotina</taxon>
        <taxon>Sordariomycetes</taxon>
        <taxon>Sordariomycetidae</taxon>
        <taxon>Diaporthales</taxon>
        <taxon>Diaporthaceae</taxon>
        <taxon>Diaporthe</taxon>
    </lineage>
</organism>
<accession>A0ABR3WW37</accession>
<dbReference type="EMBL" id="JAWRVE010000048">
    <property type="protein sequence ID" value="KAL1867890.1"/>
    <property type="molecule type" value="Genomic_DNA"/>
</dbReference>
<evidence type="ECO:0000313" key="3">
    <source>
        <dbReference type="EMBL" id="KAL1867890.1"/>
    </source>
</evidence>
<feature type="coiled-coil region" evidence="1">
    <location>
        <begin position="302"/>
        <end position="329"/>
    </location>
</feature>
<feature type="region of interest" description="Disordered" evidence="2">
    <location>
        <begin position="560"/>
        <end position="586"/>
    </location>
</feature>